<evidence type="ECO:0000256" key="11">
    <source>
        <dbReference type="SAM" id="MobiDB-lite"/>
    </source>
</evidence>
<dbReference type="GO" id="GO:0046872">
    <property type="term" value="F:metal ion binding"/>
    <property type="evidence" value="ECO:0007669"/>
    <property type="project" value="UniProtKB-KW"/>
</dbReference>
<dbReference type="AlphaFoldDB" id="A0A853BW29"/>
<evidence type="ECO:0000256" key="2">
    <source>
        <dbReference type="ARBA" id="ARBA00005061"/>
    </source>
</evidence>
<keyword evidence="13" id="KW-1185">Reference proteome</keyword>
<evidence type="ECO:0000256" key="10">
    <source>
        <dbReference type="ARBA" id="ARBA00048807"/>
    </source>
</evidence>
<evidence type="ECO:0000256" key="7">
    <source>
        <dbReference type="ARBA" id="ARBA00022833"/>
    </source>
</evidence>
<dbReference type="InterPro" id="IPR007115">
    <property type="entry name" value="6-PTP_synth/QueD"/>
</dbReference>
<evidence type="ECO:0000256" key="5">
    <source>
        <dbReference type="ARBA" id="ARBA00018141"/>
    </source>
</evidence>
<comment type="caution">
    <text evidence="12">The sequence shown here is derived from an EMBL/GenBank/DDBJ whole genome shotgun (WGS) entry which is preliminary data.</text>
</comment>
<comment type="cofactor">
    <cofactor evidence="1">
        <name>Zn(2+)</name>
        <dbReference type="ChEBI" id="CHEBI:29105"/>
    </cofactor>
</comment>
<dbReference type="PANTHER" id="PTHR12589:SF7">
    <property type="entry name" value="6-PYRUVOYL TETRAHYDROBIOPTERIN SYNTHASE"/>
    <property type="match status" value="1"/>
</dbReference>
<evidence type="ECO:0000256" key="9">
    <source>
        <dbReference type="ARBA" id="ARBA00031449"/>
    </source>
</evidence>
<evidence type="ECO:0000256" key="1">
    <source>
        <dbReference type="ARBA" id="ARBA00001947"/>
    </source>
</evidence>
<organism evidence="12 13">
    <name type="scientific">Streptomonospora nanhaiensis</name>
    <dbReference type="NCBI Taxonomy" id="1323731"/>
    <lineage>
        <taxon>Bacteria</taxon>
        <taxon>Bacillati</taxon>
        <taxon>Actinomycetota</taxon>
        <taxon>Actinomycetes</taxon>
        <taxon>Streptosporangiales</taxon>
        <taxon>Nocardiopsidaceae</taxon>
        <taxon>Streptomonospora</taxon>
    </lineage>
</organism>
<evidence type="ECO:0000256" key="4">
    <source>
        <dbReference type="ARBA" id="ARBA00012982"/>
    </source>
</evidence>
<evidence type="ECO:0000256" key="6">
    <source>
        <dbReference type="ARBA" id="ARBA00022723"/>
    </source>
</evidence>
<dbReference type="EC" id="4.1.2.50" evidence="4"/>
<dbReference type="SUPFAM" id="SSF55620">
    <property type="entry name" value="Tetrahydrobiopterin biosynthesis enzymes-like"/>
    <property type="match status" value="1"/>
</dbReference>
<comment type="pathway">
    <text evidence="2">Purine metabolism; 7-cyano-7-deazaguanine biosynthesis.</text>
</comment>
<gene>
    <name evidence="12" type="ORF">HNR12_005222</name>
</gene>
<keyword evidence="7" id="KW-0862">Zinc</keyword>
<feature type="compositionally biased region" description="Low complexity" evidence="11">
    <location>
        <begin position="1"/>
        <end position="25"/>
    </location>
</feature>
<dbReference type="UniPathway" id="UPA00391"/>
<keyword evidence="8 12" id="KW-0456">Lyase</keyword>
<evidence type="ECO:0000313" key="12">
    <source>
        <dbReference type="EMBL" id="NYI98945.1"/>
    </source>
</evidence>
<dbReference type="RefSeq" id="WP_179770002.1">
    <property type="nucleotide sequence ID" value="NZ_JACCFO010000001.1"/>
</dbReference>
<evidence type="ECO:0000256" key="3">
    <source>
        <dbReference type="ARBA" id="ARBA00008900"/>
    </source>
</evidence>
<dbReference type="EMBL" id="JACCFO010000001">
    <property type="protein sequence ID" value="NYI98945.1"/>
    <property type="molecule type" value="Genomic_DNA"/>
</dbReference>
<accession>A0A853BW29</accession>
<evidence type="ECO:0000256" key="8">
    <source>
        <dbReference type="ARBA" id="ARBA00023239"/>
    </source>
</evidence>
<comment type="similarity">
    <text evidence="3">Belongs to the PTPS family. QueD subfamily.</text>
</comment>
<keyword evidence="6" id="KW-0479">Metal-binding</keyword>
<evidence type="ECO:0000313" key="13">
    <source>
        <dbReference type="Proteomes" id="UP000575985"/>
    </source>
</evidence>
<feature type="region of interest" description="Disordered" evidence="11">
    <location>
        <begin position="1"/>
        <end position="26"/>
    </location>
</feature>
<dbReference type="PANTHER" id="PTHR12589">
    <property type="entry name" value="PYRUVOYL TETRAHYDROBIOPTERIN SYNTHASE"/>
    <property type="match status" value="1"/>
</dbReference>
<reference evidence="12 13" key="1">
    <citation type="submission" date="2020-07" db="EMBL/GenBank/DDBJ databases">
        <title>Sequencing the genomes of 1000 actinobacteria strains.</title>
        <authorList>
            <person name="Klenk H.-P."/>
        </authorList>
    </citation>
    <scope>NUCLEOTIDE SEQUENCE [LARGE SCALE GENOMIC DNA]</scope>
    <source>
        <strain evidence="12 13">DSM 45927</strain>
    </source>
</reference>
<name>A0A853BW29_9ACTN</name>
<dbReference type="InterPro" id="IPR038418">
    <property type="entry name" value="6-PTP_synth/QueD_sf"/>
</dbReference>
<protein>
    <recommendedName>
        <fullName evidence="5">6-carboxy-5,6,7,8-tetrahydropterin synthase</fullName>
        <ecNumber evidence="4">4.1.2.50</ecNumber>
    </recommendedName>
    <alternativeName>
        <fullName evidence="9">Queuosine biosynthesis protein QueD</fullName>
    </alternativeName>
</protein>
<sequence length="184" mass="19290">METTGPGAGAAAAPAPAPPAATARPAAEHAVAVRHNFETAHRLPHLAGKCENLHGHSWWAEVTVTAPRLAEGTVVEFGSFKAGLRSWIDTQLDHGAMLGSADPLAKLLPDHGCKVFRFGAADPRPAERFARDLAYPTVEAVAELVARVAADLLAALPCAPGARVSAVCVSETHVNTAQWRETAR</sequence>
<dbReference type="Gene3D" id="3.30.479.10">
    <property type="entry name" value="6-pyruvoyl tetrahydropterin synthase/QueD"/>
    <property type="match status" value="1"/>
</dbReference>
<dbReference type="Proteomes" id="UP000575985">
    <property type="component" value="Unassembled WGS sequence"/>
</dbReference>
<dbReference type="Pfam" id="PF01242">
    <property type="entry name" value="PTPS"/>
    <property type="match status" value="1"/>
</dbReference>
<proteinExistence type="inferred from homology"/>
<comment type="catalytic activity">
    <reaction evidence="10">
        <text>7,8-dihydroneopterin 3'-triphosphate + H2O = 6-carboxy-5,6,7,8-tetrahydropterin + triphosphate + acetaldehyde + 2 H(+)</text>
        <dbReference type="Rhea" id="RHEA:27966"/>
        <dbReference type="ChEBI" id="CHEBI:15343"/>
        <dbReference type="ChEBI" id="CHEBI:15377"/>
        <dbReference type="ChEBI" id="CHEBI:15378"/>
        <dbReference type="ChEBI" id="CHEBI:18036"/>
        <dbReference type="ChEBI" id="CHEBI:58462"/>
        <dbReference type="ChEBI" id="CHEBI:61032"/>
        <dbReference type="EC" id="4.1.2.50"/>
    </reaction>
</comment>
<dbReference type="GO" id="GO:0070497">
    <property type="term" value="F:6-carboxytetrahydropterin synthase activity"/>
    <property type="evidence" value="ECO:0007669"/>
    <property type="project" value="UniProtKB-EC"/>
</dbReference>